<organism evidence="2">
    <name type="scientific">Hordeum vulgare subsp. vulgare</name>
    <name type="common">Domesticated barley</name>
    <dbReference type="NCBI Taxonomy" id="112509"/>
    <lineage>
        <taxon>Eukaryota</taxon>
        <taxon>Viridiplantae</taxon>
        <taxon>Streptophyta</taxon>
        <taxon>Embryophyta</taxon>
        <taxon>Tracheophyta</taxon>
        <taxon>Spermatophyta</taxon>
        <taxon>Magnoliopsida</taxon>
        <taxon>Liliopsida</taxon>
        <taxon>Poales</taxon>
        <taxon>Poaceae</taxon>
        <taxon>BOP clade</taxon>
        <taxon>Pooideae</taxon>
        <taxon>Triticodae</taxon>
        <taxon>Triticeae</taxon>
        <taxon>Hordeinae</taxon>
        <taxon>Hordeum</taxon>
    </lineage>
</organism>
<protein>
    <submittedName>
        <fullName evidence="2">Predicted protein</fullName>
    </submittedName>
</protein>
<evidence type="ECO:0000313" key="2">
    <source>
        <dbReference type="EMBL" id="BAJ86855.1"/>
    </source>
</evidence>
<sequence length="105" mass="11006">MQRAAVRVASLATRRFAASATRPGLPAGPAPLRSAAAVVNGTTRLSLQPTVAAAAAALCARRGYAGSSPKAKTVSEEKEEDEEEEDEFEDMSCDEDLDGDSYSDD</sequence>
<dbReference type="EMBL" id="AK355637">
    <property type="protein sequence ID" value="BAJ86855.1"/>
    <property type="molecule type" value="mRNA"/>
</dbReference>
<feature type="compositionally biased region" description="Acidic residues" evidence="1">
    <location>
        <begin position="77"/>
        <end position="105"/>
    </location>
</feature>
<accession>F2CVI4</accession>
<dbReference type="AlphaFoldDB" id="F2CVI4"/>
<evidence type="ECO:0000256" key="1">
    <source>
        <dbReference type="SAM" id="MobiDB-lite"/>
    </source>
</evidence>
<name>F2CVI4_HORVV</name>
<proteinExistence type="evidence at transcript level"/>
<reference evidence="2" key="1">
    <citation type="journal article" date="2011" name="Plant Physiol.">
        <title>Comprehensive sequence analysis of 24,783 barley full-length cDNAs derived from 12 clone libraries.</title>
        <authorList>
            <person name="Matsumoto T."/>
            <person name="Tanaka T."/>
            <person name="Sakai H."/>
            <person name="Amano N."/>
            <person name="Kanamori H."/>
            <person name="Kurita K."/>
            <person name="Kikuta A."/>
            <person name="Kamiya K."/>
            <person name="Yamamoto M."/>
            <person name="Ikawa H."/>
            <person name="Fujii N."/>
            <person name="Hori K."/>
            <person name="Itoh T."/>
            <person name="Sato K."/>
        </authorList>
    </citation>
    <scope>NUCLEOTIDE SEQUENCE</scope>
    <source>
        <tissue evidence="2">Shoot</tissue>
    </source>
</reference>
<feature type="region of interest" description="Disordered" evidence="1">
    <location>
        <begin position="63"/>
        <end position="105"/>
    </location>
</feature>